<evidence type="ECO:0000313" key="2">
    <source>
        <dbReference type="EMBL" id="MCP2330570.1"/>
    </source>
</evidence>
<proteinExistence type="predicted"/>
<dbReference type="Proteomes" id="UP000791080">
    <property type="component" value="Unassembled WGS sequence"/>
</dbReference>
<protein>
    <recommendedName>
        <fullName evidence="4">Rho termination factor N-terminal domain-containing protein</fullName>
    </recommendedName>
</protein>
<comment type="caution">
    <text evidence="2">The sequence shown here is derived from an EMBL/GenBank/DDBJ whole genome shotgun (WGS) entry which is preliminary data.</text>
</comment>
<accession>A0ABT1JDJ3</accession>
<evidence type="ECO:0000313" key="3">
    <source>
        <dbReference type="Proteomes" id="UP000791080"/>
    </source>
</evidence>
<reference evidence="2 3" key="1">
    <citation type="submission" date="2022-06" db="EMBL/GenBank/DDBJ databases">
        <title>Genomic Encyclopedia of Type Strains, Phase I: the one thousand microbial genomes (KMG-I) project.</title>
        <authorList>
            <person name="Kyrpides N."/>
        </authorList>
    </citation>
    <scope>NUCLEOTIDE SEQUENCE [LARGE SCALE GENOMIC DNA]</scope>
    <source>
        <strain evidence="2 3">DSM 43889</strain>
    </source>
</reference>
<gene>
    <name evidence="2" type="ORF">G443_000840</name>
</gene>
<sequence length="250" mass="27050">MTELRRLIALNARWNEFLENQDEATLDALIDGAIRLTTTNVEGIRDDAAQRGGAPTTSPPEGDVLSPDDPRQVTSTLSALTSENDRRAYLDTLRLTVKQLRAVAKLRGLTRYSGLTRAALITLLASGGPERDDTDTAHPGTPPGDEPTATQTGQHHAPAAPRSSTPSSTGGAPVVEVDAAAIATRLRRTETEEDGAAYLDAQGLDREGLLAVAAELRLTRMDRLSRTELRRRVLKQAIGARRKFAGLRKW</sequence>
<evidence type="ECO:0000256" key="1">
    <source>
        <dbReference type="SAM" id="MobiDB-lite"/>
    </source>
</evidence>
<dbReference type="EMBL" id="AUBJ02000001">
    <property type="protein sequence ID" value="MCP2330570.1"/>
    <property type="molecule type" value="Genomic_DNA"/>
</dbReference>
<organism evidence="2 3">
    <name type="scientific">Actinoalloteichus caeruleus DSM 43889</name>
    <dbReference type="NCBI Taxonomy" id="1120930"/>
    <lineage>
        <taxon>Bacteria</taxon>
        <taxon>Bacillati</taxon>
        <taxon>Actinomycetota</taxon>
        <taxon>Actinomycetes</taxon>
        <taxon>Pseudonocardiales</taxon>
        <taxon>Pseudonocardiaceae</taxon>
        <taxon>Actinoalloteichus</taxon>
        <taxon>Actinoalloteichus cyanogriseus</taxon>
    </lineage>
</organism>
<feature type="region of interest" description="Disordered" evidence="1">
    <location>
        <begin position="126"/>
        <end position="173"/>
    </location>
</feature>
<evidence type="ECO:0008006" key="4">
    <source>
        <dbReference type="Google" id="ProtNLM"/>
    </source>
</evidence>
<feature type="compositionally biased region" description="Low complexity" evidence="1">
    <location>
        <begin position="157"/>
        <end position="173"/>
    </location>
</feature>
<feature type="region of interest" description="Disordered" evidence="1">
    <location>
        <begin position="44"/>
        <end position="72"/>
    </location>
</feature>
<dbReference type="RefSeq" id="WP_026417953.1">
    <property type="nucleotide sequence ID" value="NZ_AUBJ02000001.1"/>
</dbReference>
<name>A0ABT1JDJ3_ACTCY</name>
<keyword evidence="3" id="KW-1185">Reference proteome</keyword>